<dbReference type="GO" id="GO:0042742">
    <property type="term" value="P:defense response to bacterium"/>
    <property type="evidence" value="ECO:0007669"/>
    <property type="project" value="UniProtKB-KW"/>
</dbReference>
<dbReference type="InterPro" id="IPR034690">
    <property type="entry name" value="Endolysin_T4_type"/>
</dbReference>
<organism evidence="8 9">
    <name type="scientific">Erwinia tracheiphila</name>
    <dbReference type="NCBI Taxonomy" id="65700"/>
    <lineage>
        <taxon>Bacteria</taxon>
        <taxon>Pseudomonadati</taxon>
        <taxon>Pseudomonadota</taxon>
        <taxon>Gammaproteobacteria</taxon>
        <taxon>Enterobacterales</taxon>
        <taxon>Erwiniaceae</taxon>
        <taxon>Erwinia</taxon>
    </lineage>
</organism>
<evidence type="ECO:0000256" key="4">
    <source>
        <dbReference type="ARBA" id="ARBA00022801"/>
    </source>
</evidence>
<evidence type="ECO:0000313" key="9">
    <source>
        <dbReference type="Proteomes" id="UP000264980"/>
    </source>
</evidence>
<evidence type="ECO:0000256" key="6">
    <source>
        <dbReference type="RuleBase" id="RU003788"/>
    </source>
</evidence>
<dbReference type="GO" id="GO:0003796">
    <property type="term" value="F:lysozyme activity"/>
    <property type="evidence" value="ECO:0007669"/>
    <property type="project" value="UniProtKB-EC"/>
</dbReference>
<evidence type="ECO:0000256" key="1">
    <source>
        <dbReference type="ARBA" id="ARBA00000632"/>
    </source>
</evidence>
<dbReference type="GO" id="GO:0009253">
    <property type="term" value="P:peptidoglycan catabolic process"/>
    <property type="evidence" value="ECO:0007669"/>
    <property type="project" value="InterPro"/>
</dbReference>
<dbReference type="CDD" id="cd16901">
    <property type="entry name" value="lyz_P1"/>
    <property type="match status" value="1"/>
</dbReference>
<dbReference type="InterPro" id="IPR051018">
    <property type="entry name" value="Bacteriophage_GH24"/>
</dbReference>
<dbReference type="AlphaFoldDB" id="A0A345CUM3"/>
<sequence length="170" mass="18515">MSSIVKRCSVAAVLALAALMPDFRLLNTSPDGLALIADLEGCRLTPYQCSAGVWTSGIGHTAGVVPKRDITEREAAANLVADVLNTERRLAVCVPVTMPQPVCDALVSFSFNVGTGAACRSTLVSYIKRHQWWQACDQLTRWVYVNGTKNKGLENRRARELAYCMKGVTQ</sequence>
<feature type="chain" id="PRO_5016715699" description="Lysozyme" evidence="7">
    <location>
        <begin position="18"/>
        <end position="170"/>
    </location>
</feature>
<feature type="signal peptide" evidence="7">
    <location>
        <begin position="1"/>
        <end position="17"/>
    </location>
</feature>
<dbReference type="EMBL" id="CP013970">
    <property type="protein sequence ID" value="AXF77140.1"/>
    <property type="molecule type" value="Genomic_DNA"/>
</dbReference>
<keyword evidence="3 6" id="KW-0081">Bacteriolytic enzyme</keyword>
<dbReference type="HAMAP" id="MF_04110">
    <property type="entry name" value="ENDOLYSIN_T4"/>
    <property type="match status" value="1"/>
</dbReference>
<dbReference type="InterPro" id="IPR023346">
    <property type="entry name" value="Lysozyme-like_dom_sf"/>
</dbReference>
<evidence type="ECO:0000256" key="7">
    <source>
        <dbReference type="SAM" id="SignalP"/>
    </source>
</evidence>
<dbReference type="Pfam" id="PF00959">
    <property type="entry name" value="Phage_lysozyme"/>
    <property type="match status" value="1"/>
</dbReference>
<dbReference type="Gene3D" id="1.10.530.40">
    <property type="match status" value="1"/>
</dbReference>
<dbReference type="InterPro" id="IPR023347">
    <property type="entry name" value="Lysozyme_dom_sf"/>
</dbReference>
<dbReference type="Proteomes" id="UP000264980">
    <property type="component" value="Chromosome"/>
</dbReference>
<dbReference type="GO" id="GO:0016998">
    <property type="term" value="P:cell wall macromolecule catabolic process"/>
    <property type="evidence" value="ECO:0007669"/>
    <property type="project" value="InterPro"/>
</dbReference>
<dbReference type="EC" id="3.2.1.17" evidence="6"/>
<dbReference type="RefSeq" id="WP_233481488.1">
    <property type="nucleotide sequence ID" value="NZ_CP013970.1"/>
</dbReference>
<keyword evidence="5 6" id="KW-0326">Glycosidase</keyword>
<evidence type="ECO:0000256" key="3">
    <source>
        <dbReference type="ARBA" id="ARBA00022638"/>
    </source>
</evidence>
<dbReference type="PANTHER" id="PTHR38107">
    <property type="match status" value="1"/>
</dbReference>
<dbReference type="PANTHER" id="PTHR38107:SF4">
    <property type="entry name" value="LYSOZYME"/>
    <property type="match status" value="1"/>
</dbReference>
<dbReference type="SUPFAM" id="SSF53955">
    <property type="entry name" value="Lysozyme-like"/>
    <property type="match status" value="1"/>
</dbReference>
<keyword evidence="2 6" id="KW-0929">Antimicrobial</keyword>
<comment type="catalytic activity">
    <reaction evidence="1 6">
        <text>Hydrolysis of (1-&gt;4)-beta-linkages between N-acetylmuramic acid and N-acetyl-D-glucosamine residues in a peptidoglycan and between N-acetyl-D-glucosamine residues in chitodextrins.</text>
        <dbReference type="EC" id="3.2.1.17"/>
    </reaction>
</comment>
<evidence type="ECO:0000313" key="8">
    <source>
        <dbReference type="EMBL" id="AXF77140.1"/>
    </source>
</evidence>
<evidence type="ECO:0000256" key="2">
    <source>
        <dbReference type="ARBA" id="ARBA00022529"/>
    </source>
</evidence>
<dbReference type="InterPro" id="IPR002196">
    <property type="entry name" value="Glyco_hydro_24"/>
</dbReference>
<keyword evidence="4 6" id="KW-0378">Hydrolase</keyword>
<comment type="similarity">
    <text evidence="6">Belongs to the glycosyl hydrolase 24 family.</text>
</comment>
<protein>
    <recommendedName>
        <fullName evidence="6">Lysozyme</fullName>
        <ecNumber evidence="6">3.2.1.17</ecNumber>
    </recommendedName>
</protein>
<name>A0A345CUM3_9GAMM</name>
<gene>
    <name evidence="8" type="ORF">AV903_15715</name>
</gene>
<proteinExistence type="inferred from homology"/>
<evidence type="ECO:0000256" key="5">
    <source>
        <dbReference type="ARBA" id="ARBA00023295"/>
    </source>
</evidence>
<reference evidence="8 9" key="1">
    <citation type="submission" date="2016-01" db="EMBL/GenBank/DDBJ databases">
        <authorList>
            <person name="Oliw E.H."/>
        </authorList>
    </citation>
    <scope>NUCLEOTIDE SEQUENCE [LARGE SCALE GENOMIC DNA]</scope>
    <source>
        <strain evidence="8 9">MDcuke</strain>
    </source>
</reference>
<accession>A0A345CUM3</accession>
<keyword evidence="7" id="KW-0732">Signal</keyword>
<dbReference type="GO" id="GO:0031640">
    <property type="term" value="P:killing of cells of another organism"/>
    <property type="evidence" value="ECO:0007669"/>
    <property type="project" value="UniProtKB-KW"/>
</dbReference>